<accession>A0A9W6TPE9</accession>
<protein>
    <submittedName>
        <fullName evidence="5">Unnamed protein product</fullName>
    </submittedName>
</protein>
<dbReference type="InterPro" id="IPR000086">
    <property type="entry name" value="NUDIX_hydrolase_dom"/>
</dbReference>
<dbReference type="SUPFAM" id="SSF55811">
    <property type="entry name" value="Nudix"/>
    <property type="match status" value="1"/>
</dbReference>
<dbReference type="PROSITE" id="PS00893">
    <property type="entry name" value="NUDIX_BOX"/>
    <property type="match status" value="1"/>
</dbReference>
<evidence type="ECO:0000259" key="4">
    <source>
        <dbReference type="PROSITE" id="PS51462"/>
    </source>
</evidence>
<organism evidence="5 6">
    <name type="scientific">Phytophthora lilii</name>
    <dbReference type="NCBI Taxonomy" id="2077276"/>
    <lineage>
        <taxon>Eukaryota</taxon>
        <taxon>Sar</taxon>
        <taxon>Stramenopiles</taxon>
        <taxon>Oomycota</taxon>
        <taxon>Peronosporomycetes</taxon>
        <taxon>Peronosporales</taxon>
        <taxon>Peronosporaceae</taxon>
        <taxon>Phytophthora</taxon>
    </lineage>
</organism>
<dbReference type="EMBL" id="BSXW01000257">
    <property type="protein sequence ID" value="GMF16649.1"/>
    <property type="molecule type" value="Genomic_DNA"/>
</dbReference>
<dbReference type="Pfam" id="PF13621">
    <property type="entry name" value="Cupin_8"/>
    <property type="match status" value="2"/>
</dbReference>
<keyword evidence="2" id="KW-0732">Signal</keyword>
<dbReference type="Gene3D" id="2.60.120.10">
    <property type="entry name" value="Jelly Rolls"/>
    <property type="match status" value="2"/>
</dbReference>
<dbReference type="PANTHER" id="PTHR12461:SF99">
    <property type="entry name" value="BIFUNCTIONAL PEPTIDASE AND (3S)-LYSYL HYDROXYLASE JMJD7"/>
    <property type="match status" value="1"/>
</dbReference>
<dbReference type="OrthoDB" id="415358at2759"/>
<dbReference type="InterPro" id="IPR020084">
    <property type="entry name" value="NUDIX_hydrolase_CS"/>
</dbReference>
<name>A0A9W6TPE9_9STRA</name>
<reference evidence="5" key="1">
    <citation type="submission" date="2023-04" db="EMBL/GenBank/DDBJ databases">
        <title>Phytophthora lilii NBRC 32176.</title>
        <authorList>
            <person name="Ichikawa N."/>
            <person name="Sato H."/>
            <person name="Tonouchi N."/>
        </authorList>
    </citation>
    <scope>NUCLEOTIDE SEQUENCE</scope>
    <source>
        <strain evidence="5">NBRC 32176</strain>
    </source>
</reference>
<feature type="signal peptide" evidence="2">
    <location>
        <begin position="1"/>
        <end position="21"/>
    </location>
</feature>
<dbReference type="SUPFAM" id="SSF51197">
    <property type="entry name" value="Clavaminate synthase-like"/>
    <property type="match status" value="1"/>
</dbReference>
<dbReference type="Pfam" id="PF00293">
    <property type="entry name" value="NUDIX"/>
    <property type="match status" value="1"/>
</dbReference>
<dbReference type="PROSITE" id="PS51184">
    <property type="entry name" value="JMJC"/>
    <property type="match status" value="1"/>
</dbReference>
<evidence type="ECO:0000256" key="2">
    <source>
        <dbReference type="SAM" id="SignalP"/>
    </source>
</evidence>
<evidence type="ECO:0000259" key="3">
    <source>
        <dbReference type="PROSITE" id="PS51184"/>
    </source>
</evidence>
<keyword evidence="6" id="KW-1185">Reference proteome</keyword>
<dbReference type="InterPro" id="IPR041667">
    <property type="entry name" value="Cupin_8"/>
</dbReference>
<dbReference type="PROSITE" id="PS51462">
    <property type="entry name" value="NUDIX"/>
    <property type="match status" value="1"/>
</dbReference>
<comment type="caution">
    <text evidence="5">The sequence shown here is derived from an EMBL/GenBank/DDBJ whole genome shotgun (WGS) entry which is preliminary data.</text>
</comment>
<dbReference type="GO" id="GO:0016787">
    <property type="term" value="F:hydrolase activity"/>
    <property type="evidence" value="ECO:0007669"/>
    <property type="project" value="UniProtKB-KW"/>
</dbReference>
<sequence length="552" mass="62130">MRALSLMAVIAFFLNWGATSADMPFDKARIAKINADIEVDGALEKVTHSSPKVKNSACQIVKVDNFQAKLNVLKKYPQGLDSKTMTQLAKVEEQRMKDVALLAKMNEKKPDGLQKPMEITPGMKVSPVMESQVGWGQQRYAEDWRRLMACAVVSRPAELGGGDVLLVSSSTPSKRDWLLPKGGWDSYEDVKTAAWREALEEGGVRETGSFSIDGSVLTGVLIDSINGFYSNSHPGFFHARESFHPMLVTIQERVPPMVSEELHAALRQLQSETRDLWAPLHQVRRVDASTLSPAQFRREFVARNVPLVLTNALESPQWRLARELWAQDEHLAAKAGDRPVTVDVTPFGRGDAVLGGLFVMPEGRDMPLQEFLGILKNPDFDGVPYLSHQGQKHFTLLPPTAVGCLYEQEFPSARYRHADSPEPDEDEHLVLDIVETQRFHEKYPQHASWNIWSAPDKGNTPWIPVDPLNIDTERYPLAAELNPIEVVVNAGEVLYLPSLWYHRAAHLCPTISVNYWHDMDFDCRYVYFNFVHDIGAIVSALESEKHEKETEI</sequence>
<keyword evidence="1" id="KW-0378">Hydrolase</keyword>
<evidence type="ECO:0000256" key="1">
    <source>
        <dbReference type="ARBA" id="ARBA00022801"/>
    </source>
</evidence>
<feature type="chain" id="PRO_5040827606" evidence="2">
    <location>
        <begin position="22"/>
        <end position="552"/>
    </location>
</feature>
<dbReference type="Gene3D" id="3.90.79.10">
    <property type="entry name" value="Nucleoside Triphosphate Pyrophosphohydrolase"/>
    <property type="match status" value="1"/>
</dbReference>
<dbReference type="InterPro" id="IPR003347">
    <property type="entry name" value="JmjC_dom"/>
</dbReference>
<dbReference type="InterPro" id="IPR015797">
    <property type="entry name" value="NUDIX_hydrolase-like_dom_sf"/>
</dbReference>
<gene>
    <name evidence="5" type="ORF">Plil01_000596500</name>
</gene>
<dbReference type="AlphaFoldDB" id="A0A9W6TPE9"/>
<feature type="domain" description="Nudix hydrolase" evidence="4">
    <location>
        <begin position="143"/>
        <end position="313"/>
    </location>
</feature>
<dbReference type="InterPro" id="IPR014710">
    <property type="entry name" value="RmlC-like_jellyroll"/>
</dbReference>
<evidence type="ECO:0000313" key="5">
    <source>
        <dbReference type="EMBL" id="GMF16649.1"/>
    </source>
</evidence>
<evidence type="ECO:0000313" key="6">
    <source>
        <dbReference type="Proteomes" id="UP001165083"/>
    </source>
</evidence>
<dbReference type="PANTHER" id="PTHR12461">
    <property type="entry name" value="HYPOXIA-INDUCIBLE FACTOR 1 ALPHA INHIBITOR-RELATED"/>
    <property type="match status" value="1"/>
</dbReference>
<feature type="domain" description="JmjC" evidence="3">
    <location>
        <begin position="304"/>
        <end position="532"/>
    </location>
</feature>
<dbReference type="Proteomes" id="UP001165083">
    <property type="component" value="Unassembled WGS sequence"/>
</dbReference>
<proteinExistence type="predicted"/>